<feature type="transmembrane region" description="Helical" evidence="1">
    <location>
        <begin position="43"/>
        <end position="62"/>
    </location>
</feature>
<evidence type="ECO:0000259" key="2">
    <source>
        <dbReference type="Pfam" id="PF07331"/>
    </source>
</evidence>
<dbReference type="Proteomes" id="UP001060012">
    <property type="component" value="Chromosome"/>
</dbReference>
<evidence type="ECO:0000313" key="3">
    <source>
        <dbReference type="EMBL" id="UTJ06724.1"/>
    </source>
</evidence>
<keyword evidence="1" id="KW-0472">Membrane</keyword>
<dbReference type="InterPro" id="IPR009936">
    <property type="entry name" value="DUF1468"/>
</dbReference>
<gene>
    <name evidence="3" type="ORF">NJU99_01115</name>
</gene>
<feature type="domain" description="DUF1468" evidence="2">
    <location>
        <begin position="6"/>
        <end position="146"/>
    </location>
</feature>
<name>A0ABY5E3J5_9BACT</name>
<feature type="transmembrane region" description="Helical" evidence="1">
    <location>
        <begin position="124"/>
        <end position="147"/>
    </location>
</feature>
<organism evidence="3 4">
    <name type="scientific">Arcobacter roscoffensis</name>
    <dbReference type="NCBI Taxonomy" id="2961520"/>
    <lineage>
        <taxon>Bacteria</taxon>
        <taxon>Pseudomonadati</taxon>
        <taxon>Campylobacterota</taxon>
        <taxon>Epsilonproteobacteria</taxon>
        <taxon>Campylobacterales</taxon>
        <taxon>Arcobacteraceae</taxon>
        <taxon>Arcobacter</taxon>
    </lineage>
</organism>
<proteinExistence type="predicted"/>
<keyword evidence="1" id="KW-0812">Transmembrane</keyword>
<keyword evidence="1" id="KW-1133">Transmembrane helix</keyword>
<dbReference type="EMBL" id="CP100595">
    <property type="protein sequence ID" value="UTJ06724.1"/>
    <property type="molecule type" value="Genomic_DNA"/>
</dbReference>
<feature type="transmembrane region" description="Helical" evidence="1">
    <location>
        <begin position="82"/>
        <end position="115"/>
    </location>
</feature>
<keyword evidence="4" id="KW-1185">Reference proteome</keyword>
<dbReference type="RefSeq" id="WP_254576903.1">
    <property type="nucleotide sequence ID" value="NZ_CP100595.1"/>
</dbReference>
<evidence type="ECO:0000313" key="4">
    <source>
        <dbReference type="Proteomes" id="UP001060012"/>
    </source>
</evidence>
<protein>
    <submittedName>
        <fullName evidence="3">Tripartite tricarboxylate transporter TctB family protein</fullName>
    </submittedName>
</protein>
<evidence type="ECO:0000256" key="1">
    <source>
        <dbReference type="SAM" id="Phobius"/>
    </source>
</evidence>
<dbReference type="Pfam" id="PF07331">
    <property type="entry name" value="TctB"/>
    <property type="match status" value="1"/>
</dbReference>
<sequence length="161" mass="17982">MTKNSIGAIFFLVFSCFYFYNVFNIKKMPGSQFEVMTASTFPFYIGVAGIVISILILILSIVKKDEDILSLSYLKTLDFKTTALFILAMIFYGFTIRTLGFIIATIIFLGIGFLILKERNLKRIFLISVGVSVGFYLILNNLLGVYIDPGMIFDSLAGGES</sequence>
<feature type="transmembrane region" description="Helical" evidence="1">
    <location>
        <begin position="6"/>
        <end position="23"/>
    </location>
</feature>
<dbReference type="PROSITE" id="PS51257">
    <property type="entry name" value="PROKAR_LIPOPROTEIN"/>
    <property type="match status" value="1"/>
</dbReference>
<reference evidence="3" key="1">
    <citation type="submission" date="2022-07" db="EMBL/GenBank/DDBJ databases">
        <title>Arcobacter roscoffensis sp. nov., a marine bacterium isolated from coastal seawater collected from Roscoff, France.</title>
        <authorList>
            <person name="Pascual J."/>
            <person name="Lepeaux C."/>
            <person name="Methner A."/>
            <person name="Overmann J."/>
        </authorList>
    </citation>
    <scope>NUCLEOTIDE SEQUENCE</scope>
    <source>
        <strain evidence="3">ARW1-2F2</strain>
    </source>
</reference>
<accession>A0ABY5E3J5</accession>